<keyword evidence="6" id="KW-0539">Nucleus</keyword>
<feature type="compositionally biased region" description="Low complexity" evidence="8">
    <location>
        <begin position="28"/>
        <end position="43"/>
    </location>
</feature>
<dbReference type="GO" id="GO:0005634">
    <property type="term" value="C:nucleus"/>
    <property type="evidence" value="ECO:0007669"/>
    <property type="project" value="UniProtKB-SubCell"/>
</dbReference>
<dbReference type="GO" id="GO:0006325">
    <property type="term" value="P:chromatin organization"/>
    <property type="evidence" value="ECO:0007669"/>
    <property type="project" value="UniProtKB-KW"/>
</dbReference>
<accession>A0A063C3Y7</accession>
<feature type="compositionally biased region" description="Acidic residues" evidence="8">
    <location>
        <begin position="277"/>
        <end position="301"/>
    </location>
</feature>
<evidence type="ECO:0000256" key="6">
    <source>
        <dbReference type="ARBA" id="ARBA00023242"/>
    </source>
</evidence>
<dbReference type="EMBL" id="BBTG02000019">
    <property type="protein sequence ID" value="GAO18164.1"/>
    <property type="molecule type" value="Genomic_DNA"/>
</dbReference>
<evidence type="ECO:0000256" key="4">
    <source>
        <dbReference type="ARBA" id="ARBA00023015"/>
    </source>
</evidence>
<evidence type="ECO:0000256" key="7">
    <source>
        <dbReference type="ARBA" id="ARBA00025178"/>
    </source>
</evidence>
<comment type="caution">
    <text evidence="9">The sequence shown here is derived from an EMBL/GenBank/DDBJ whole genome shotgun (WGS) entry which is preliminary data.</text>
</comment>
<keyword evidence="4" id="KW-0805">Transcription regulation</keyword>
<evidence type="ECO:0000313" key="9">
    <source>
        <dbReference type="EMBL" id="GAO18164.1"/>
    </source>
</evidence>
<dbReference type="Pfam" id="PF07904">
    <property type="entry name" value="Eaf7"/>
    <property type="match status" value="1"/>
</dbReference>
<feature type="region of interest" description="Disordered" evidence="8">
    <location>
        <begin position="1"/>
        <end position="51"/>
    </location>
</feature>
<evidence type="ECO:0000256" key="8">
    <source>
        <dbReference type="SAM" id="MobiDB-lite"/>
    </source>
</evidence>
<dbReference type="InterPro" id="IPR012423">
    <property type="entry name" value="Eaf7/MRGBP"/>
</dbReference>
<protein>
    <submittedName>
        <fullName evidence="9">Uncharacterized protein</fullName>
    </submittedName>
</protein>
<feature type="compositionally biased region" description="Low complexity" evidence="8">
    <location>
        <begin position="9"/>
        <end position="19"/>
    </location>
</feature>
<feature type="compositionally biased region" description="Basic residues" evidence="8">
    <location>
        <begin position="237"/>
        <end position="253"/>
    </location>
</feature>
<dbReference type="GO" id="GO:0035267">
    <property type="term" value="C:NuA4 histone acetyltransferase complex"/>
    <property type="evidence" value="ECO:0007669"/>
    <property type="project" value="TreeGrafter"/>
</dbReference>
<feature type="compositionally biased region" description="Basic and acidic residues" evidence="8">
    <location>
        <begin position="254"/>
        <end position="276"/>
    </location>
</feature>
<evidence type="ECO:0000313" key="10">
    <source>
        <dbReference type="Proteomes" id="UP000054053"/>
    </source>
</evidence>
<dbReference type="GO" id="GO:0006357">
    <property type="term" value="P:regulation of transcription by RNA polymerase II"/>
    <property type="evidence" value="ECO:0007669"/>
    <property type="project" value="TreeGrafter"/>
</dbReference>
<gene>
    <name evidence="9" type="ORF">UVI_02036540</name>
</gene>
<dbReference type="STRING" id="1159556.A0A063C3Y7"/>
<feature type="region of interest" description="Disordered" evidence="8">
    <location>
        <begin position="184"/>
        <end position="332"/>
    </location>
</feature>
<feature type="compositionally biased region" description="Low complexity" evidence="8">
    <location>
        <begin position="305"/>
        <end position="320"/>
    </location>
</feature>
<dbReference type="PANTHER" id="PTHR13581:SF5">
    <property type="entry name" value="MRG_MORF4L-BINDING PROTEIN"/>
    <property type="match status" value="1"/>
</dbReference>
<reference evidence="10" key="1">
    <citation type="journal article" date="2016" name="Genome Announc.">
        <title>Genome sequence of Ustilaginoidea virens IPU010, a rice pathogenic fungus causing false smut.</title>
        <authorList>
            <person name="Kumagai T."/>
            <person name="Ishii T."/>
            <person name="Terai G."/>
            <person name="Umemura M."/>
            <person name="Machida M."/>
            <person name="Asai K."/>
        </authorList>
    </citation>
    <scope>NUCLEOTIDE SEQUENCE [LARGE SCALE GENOMIC DNA]</scope>
    <source>
        <strain evidence="10">IPU010</strain>
    </source>
</reference>
<dbReference type="HOGENOM" id="CLU_050564_0_0_1"/>
<sequence>MPPRKRARGSSLAASASSARRGDDAMDMDTAAASETAAPSAPSKQGQPSFNDMWTDDQIASLFKGVIRWKPAGTSHICLHQLPPKSQSRLFRPNVDLADKYGSGMHKHFRMIAISEHLRNHGFDPDIYQHTRIPNIWGKLRTFYNLDLIDEREYFDDDETSDKYIEFSLPRSCFLESMMQRAVAESSEAPTSPPELDLSPAPSQPRRRKRSDIAAMARITDTEDTEYGTDAPSPAARPKRGSRGRRRGVSYRHARTERADRSDRAEKTEKNHKAETTEEEDAGDDGDDSGPGEDQEEDSTEDGGTPASRTTRAATRKSTAPKPPPRRTRSRR</sequence>
<keyword evidence="3" id="KW-0156">Chromatin regulator</keyword>
<evidence type="ECO:0000256" key="5">
    <source>
        <dbReference type="ARBA" id="ARBA00023163"/>
    </source>
</evidence>
<organism evidence="9 10">
    <name type="scientific">Ustilaginoidea virens</name>
    <name type="common">Rice false smut fungus</name>
    <name type="synonym">Villosiclava virens</name>
    <dbReference type="NCBI Taxonomy" id="1159556"/>
    <lineage>
        <taxon>Eukaryota</taxon>
        <taxon>Fungi</taxon>
        <taxon>Dikarya</taxon>
        <taxon>Ascomycota</taxon>
        <taxon>Pezizomycotina</taxon>
        <taxon>Sordariomycetes</taxon>
        <taxon>Hypocreomycetidae</taxon>
        <taxon>Hypocreales</taxon>
        <taxon>Clavicipitaceae</taxon>
        <taxon>Ustilaginoidea</taxon>
    </lineage>
</organism>
<evidence type="ECO:0000256" key="2">
    <source>
        <dbReference type="ARBA" id="ARBA00007117"/>
    </source>
</evidence>
<keyword evidence="5" id="KW-0804">Transcription</keyword>
<name>A0A063C3Y7_USTVR</name>
<dbReference type="AlphaFoldDB" id="A0A063C3Y7"/>
<dbReference type="PANTHER" id="PTHR13581">
    <property type="entry name" value="MRG-BINDING PROTEIN"/>
    <property type="match status" value="1"/>
</dbReference>
<comment type="subcellular location">
    <subcellularLocation>
        <location evidence="1">Nucleus</location>
    </subcellularLocation>
</comment>
<evidence type="ECO:0000256" key="1">
    <source>
        <dbReference type="ARBA" id="ARBA00004123"/>
    </source>
</evidence>
<dbReference type="Proteomes" id="UP000054053">
    <property type="component" value="Unassembled WGS sequence"/>
</dbReference>
<comment type="function">
    <text evidence="7">Component of the NuA4 histone acetyltransferase complex which is involved in transcriptional activation of selected genes principally by acetylation of nucleosomal histone H4 and H2A. The NuA4 complex is also involved in DNA repair.</text>
</comment>
<evidence type="ECO:0000256" key="3">
    <source>
        <dbReference type="ARBA" id="ARBA00022853"/>
    </source>
</evidence>
<comment type="similarity">
    <text evidence="2">Belongs to the EAF7 family.</text>
</comment>
<proteinExistence type="inferred from homology"/>